<proteinExistence type="inferred from homology"/>
<dbReference type="InterPro" id="IPR051311">
    <property type="entry name" value="DedA_domain"/>
</dbReference>
<gene>
    <name evidence="4" type="ORF">SAMN05216192_12036</name>
</gene>
<evidence type="ECO:0000313" key="4">
    <source>
        <dbReference type="EMBL" id="SDJ60671.1"/>
    </source>
</evidence>
<feature type="transmembrane region" description="Helical" evidence="2">
    <location>
        <begin position="35"/>
        <end position="66"/>
    </location>
</feature>
<sequence>MPWVIEMITQYGYLAVFLLMALGILGIPVPDELLMLFVGYLCSVMVLNFSVAVVVCFMGAITGTLISYTIGRRVGQPVVEKFGKWVGLTPRRFASVKGWFQKFGHWTVFIAYFIPGLRHVCSYISGISAMSFRKYLLITTAGALIWSILFVSIGYFIGARLSFA</sequence>
<feature type="domain" description="VTT" evidence="3">
    <location>
        <begin position="29"/>
        <end position="155"/>
    </location>
</feature>
<evidence type="ECO:0000313" key="5">
    <source>
        <dbReference type="Proteomes" id="UP000199050"/>
    </source>
</evidence>
<protein>
    <submittedName>
        <fullName evidence="4">Membrane protein DedA, SNARE-associated domain</fullName>
    </submittedName>
</protein>
<accession>A0A1G8V3Q5</accession>
<dbReference type="AlphaFoldDB" id="A0A1G8V3Q5"/>
<evidence type="ECO:0000259" key="3">
    <source>
        <dbReference type="Pfam" id="PF09335"/>
    </source>
</evidence>
<keyword evidence="2" id="KW-0472">Membrane</keyword>
<dbReference type="PANTHER" id="PTHR42709">
    <property type="entry name" value="ALKALINE PHOSPHATASE LIKE PROTEIN"/>
    <property type="match status" value="1"/>
</dbReference>
<dbReference type="Pfam" id="PF09335">
    <property type="entry name" value="VTT_dom"/>
    <property type="match status" value="1"/>
</dbReference>
<name>A0A1G8V3Q5_9BACL</name>
<dbReference type="InterPro" id="IPR032816">
    <property type="entry name" value="VTT_dom"/>
</dbReference>
<dbReference type="STRING" id="1174501.SAMN05216192_12036"/>
<dbReference type="EMBL" id="FNDX01000020">
    <property type="protein sequence ID" value="SDJ60671.1"/>
    <property type="molecule type" value="Genomic_DNA"/>
</dbReference>
<keyword evidence="2" id="KW-1133">Transmembrane helix</keyword>
<dbReference type="RefSeq" id="WP_090715893.1">
    <property type="nucleotide sequence ID" value="NZ_CBCSKY010000020.1"/>
</dbReference>
<keyword evidence="5" id="KW-1185">Reference proteome</keyword>
<evidence type="ECO:0000256" key="2">
    <source>
        <dbReference type="SAM" id="Phobius"/>
    </source>
</evidence>
<comment type="similarity">
    <text evidence="1">Belongs to the DedA family.</text>
</comment>
<organism evidence="4 5">
    <name type="scientific">Paenibacillus typhae</name>
    <dbReference type="NCBI Taxonomy" id="1174501"/>
    <lineage>
        <taxon>Bacteria</taxon>
        <taxon>Bacillati</taxon>
        <taxon>Bacillota</taxon>
        <taxon>Bacilli</taxon>
        <taxon>Bacillales</taxon>
        <taxon>Paenibacillaceae</taxon>
        <taxon>Paenibacillus</taxon>
    </lineage>
</organism>
<dbReference type="PANTHER" id="PTHR42709:SF9">
    <property type="entry name" value="ALKALINE PHOSPHATASE LIKE PROTEIN"/>
    <property type="match status" value="1"/>
</dbReference>
<dbReference type="OrthoDB" id="9782291at2"/>
<evidence type="ECO:0000256" key="1">
    <source>
        <dbReference type="ARBA" id="ARBA00010792"/>
    </source>
</evidence>
<reference evidence="5" key="1">
    <citation type="submission" date="2016-10" db="EMBL/GenBank/DDBJ databases">
        <authorList>
            <person name="Varghese N."/>
            <person name="Submissions S."/>
        </authorList>
    </citation>
    <scope>NUCLEOTIDE SEQUENCE [LARGE SCALE GENOMIC DNA]</scope>
    <source>
        <strain evidence="5">CGMCC 1.11012</strain>
    </source>
</reference>
<keyword evidence="2" id="KW-0812">Transmembrane</keyword>
<dbReference type="GO" id="GO:0005886">
    <property type="term" value="C:plasma membrane"/>
    <property type="evidence" value="ECO:0007669"/>
    <property type="project" value="TreeGrafter"/>
</dbReference>
<dbReference type="Proteomes" id="UP000199050">
    <property type="component" value="Unassembled WGS sequence"/>
</dbReference>
<feature type="transmembrane region" description="Helical" evidence="2">
    <location>
        <begin position="135"/>
        <end position="157"/>
    </location>
</feature>
<feature type="transmembrane region" description="Helical" evidence="2">
    <location>
        <begin position="12"/>
        <end position="29"/>
    </location>
</feature>